<evidence type="ECO:0000256" key="1">
    <source>
        <dbReference type="SAM" id="MobiDB-lite"/>
    </source>
</evidence>
<organism evidence="2 3">
    <name type="scientific">Marinomonas spartinae</name>
    <dbReference type="NCBI Taxonomy" id="1792290"/>
    <lineage>
        <taxon>Bacteria</taxon>
        <taxon>Pseudomonadati</taxon>
        <taxon>Pseudomonadota</taxon>
        <taxon>Gammaproteobacteria</taxon>
        <taxon>Oceanospirillales</taxon>
        <taxon>Oceanospirillaceae</taxon>
        <taxon>Marinomonas</taxon>
    </lineage>
</organism>
<feature type="compositionally biased region" description="Polar residues" evidence="1">
    <location>
        <begin position="1295"/>
        <end position="1309"/>
    </location>
</feature>
<dbReference type="OrthoDB" id="499748at2"/>
<name>A0A1A8TF50_9GAMM</name>
<proteinExistence type="predicted"/>
<protein>
    <submittedName>
        <fullName evidence="2">Uncharacterized protein</fullName>
    </submittedName>
</protein>
<evidence type="ECO:0000313" key="3">
    <source>
        <dbReference type="Proteomes" id="UP000092544"/>
    </source>
</evidence>
<reference evidence="2 3" key="1">
    <citation type="submission" date="2016-06" db="EMBL/GenBank/DDBJ databases">
        <authorList>
            <person name="Kjaerup R.B."/>
            <person name="Dalgaard T.S."/>
            <person name="Juul-Madsen H.R."/>
        </authorList>
    </citation>
    <scope>NUCLEOTIDE SEQUENCE [LARGE SCALE GENOMIC DNA]</scope>
    <source>
        <strain evidence="2 3">CECT 8886</strain>
    </source>
</reference>
<accession>A0A1A8TF50</accession>
<keyword evidence="3" id="KW-1185">Reference proteome</keyword>
<sequence>MTRSHNIQNAELKLNFDSPLEAESFEQNAHHWVINELLPHIEQIFNRYCSANEVITIEHLSLDLGNLNTNSLFSDLLSAIEAQLCEQLAQYARSESKNTQAVSQAPSSKSPPEDVNSNVTRYSNEDYSWHQALQFLQTGRLHWTFDNRQTIEQTGIIEALLDHPHQLNNALTQSTNHERLLARLIGQLSAEQLIKLLEDLSPIYCQNAVIQLLKSPKRHHPSLKSWLAHYWKSRIQEALSHHQLTELVALWPVLIQDYRQPLLAALHTQAQNGQLPSTLMTSLNEAQRFALLKCIEPTEYPFLYVLLNTPQLWQAQASSTTTDSSSAAVKVANDSLSAEPLPVVPETTINQQLWLFTLHYLLIERGSRFNKQQYMMALITQMAAAHNQTQAQLINTLQTSLASFSLDSTLKQQMTSLLAAITPTFTSTMSARNTPFNMDLTKAEDSHRLIHALLYGEINKEIVPYIDQLIRQPKSFKAILTFLASTPELKDKLWKRLPQATIVNIVKQLGQPPISDLNDTQQIKQAWQQLLTPTLSQAAAKTENKTAPALNKAFNDLLITLQQGNEASLKRDWPKDNSAFRSLLLWIGQLAAVRQHWAEHYSDPTLLDLTRVIEPKARDAVRAVMQEKTLFLADLESSQSTRSINDASLRISLWQFTFSFLLVESASEFNRHRYLLSLTRQMAARRNLGQEQLIQAMLVVLSPYPQHALLNTLSALLEDFHKESATVPPHSLPYDPVLFHSEKHGLFTSILTGNHSEITFGLMAILQQPNSTLWQQQAPQWLRSHRPLAQSLIVELGKTDIIRQRWATGFNDAILLTLVELIDASAAATIEKVITSHQLISRVLSTPPTPSGTQPIQATSIPPTPLRNSLWELSLTYLLVERGSQFNRRSYLASVTSKLAARYNLDHHQLIHALLEISDGQHTWRNDLQQLFPQGHHTTQLTEPELLNQLQQDNETLVLTKEQHQQLRTFLSAPSLSSRWAIQQWSREAQKGLINTLVPHLWPSLEPLLAGLSHLFNKLRINAHWFYRMLLSQPPPRTMGDWLNRLYEEIKRQQPSKTSAQVFSELRDIIKVAPTQITQTQEQAWLTALTDPAEQIDLVVEWLKGNGGRPESTTLSYLIQQHSSRLWSQLTHQLQSPQLMLHWINDLDDASHFQLIATRYSYILSDLIAIHQALKDWLKDEREHKQLFWQVLYHRLLLQGRQGISSVLLRQILNDLTAKPAIKAKLNLESSIPLVNQLSQVLAKTKALSAKDALVRAIQLPENDAPSIKPSVPKSLNIEQKAIRRIYEAIEQASPQGLKTRTSDSTPWQDPNAEPMETSDPIPVHNAGLVLASTYIPMLFQRLKLTDGQQFVSLEARHQALFCLQWMADGRQEAPEYQLMLNKVLCGIAIQDPIPNTAPLPDGATALIEGLLNALISHWKALGSTSIQGLQSTFIQRGGQLIAQDKQWQLEVFPGTFDMLLDQLPWSFQTIKYPWMDKPLFVTWR</sequence>
<dbReference type="EMBL" id="FLOB01000004">
    <property type="protein sequence ID" value="SBS31952.1"/>
    <property type="molecule type" value="Genomic_DNA"/>
</dbReference>
<feature type="region of interest" description="Disordered" evidence="1">
    <location>
        <begin position="1295"/>
        <end position="1321"/>
    </location>
</feature>
<dbReference type="InterPro" id="IPR045538">
    <property type="entry name" value="CIS_TMP"/>
</dbReference>
<dbReference type="RefSeq" id="WP_067016470.1">
    <property type="nucleotide sequence ID" value="NZ_FLOB01000004.1"/>
</dbReference>
<dbReference type="STRING" id="1792290.MSP8886_02291"/>
<gene>
    <name evidence="2" type="ORF">MSP8886_02291</name>
</gene>
<dbReference type="Proteomes" id="UP000092544">
    <property type="component" value="Unassembled WGS sequence"/>
</dbReference>
<dbReference type="Pfam" id="PF19268">
    <property type="entry name" value="CIS_TMP"/>
    <property type="match status" value="2"/>
</dbReference>
<feature type="compositionally biased region" description="Polar residues" evidence="1">
    <location>
        <begin position="97"/>
        <end position="120"/>
    </location>
</feature>
<feature type="region of interest" description="Disordered" evidence="1">
    <location>
        <begin position="96"/>
        <end position="120"/>
    </location>
</feature>
<evidence type="ECO:0000313" key="2">
    <source>
        <dbReference type="EMBL" id="SBS31952.1"/>
    </source>
</evidence>